<feature type="transmembrane region" description="Helical" evidence="1">
    <location>
        <begin position="39"/>
        <end position="60"/>
    </location>
</feature>
<keyword evidence="1" id="KW-0812">Transmembrane</keyword>
<dbReference type="EMBL" id="WJQU01000003">
    <property type="protein sequence ID" value="KAJ6636956.1"/>
    <property type="molecule type" value="Genomic_DNA"/>
</dbReference>
<proteinExistence type="predicted"/>
<evidence type="ECO:0000313" key="3">
    <source>
        <dbReference type="Proteomes" id="UP001151699"/>
    </source>
</evidence>
<sequence length="164" mass="18857">MDYMPEMIAQLCFLPSGLFMGYIFYVFEFANLSKLENITYFPYIIGFSAAFLIALLYSAFKSNKRQELYQQFHILIGCSVLYIVGGTLFMFQIEKVALNISNSSDERVLAIKTIHFGRDRDFNAMQEHFIGSRSNTVENYPTTSDAVNDRSNQLESVEVADDFR</sequence>
<evidence type="ECO:0000313" key="2">
    <source>
        <dbReference type="EMBL" id="KAJ6636956.1"/>
    </source>
</evidence>
<dbReference type="Proteomes" id="UP001151699">
    <property type="component" value="Chromosome X"/>
</dbReference>
<organism evidence="2 3">
    <name type="scientific">Pseudolycoriella hygida</name>
    <dbReference type="NCBI Taxonomy" id="35572"/>
    <lineage>
        <taxon>Eukaryota</taxon>
        <taxon>Metazoa</taxon>
        <taxon>Ecdysozoa</taxon>
        <taxon>Arthropoda</taxon>
        <taxon>Hexapoda</taxon>
        <taxon>Insecta</taxon>
        <taxon>Pterygota</taxon>
        <taxon>Neoptera</taxon>
        <taxon>Endopterygota</taxon>
        <taxon>Diptera</taxon>
        <taxon>Nematocera</taxon>
        <taxon>Sciaroidea</taxon>
        <taxon>Sciaridae</taxon>
        <taxon>Pseudolycoriella</taxon>
    </lineage>
</organism>
<protein>
    <submittedName>
        <fullName evidence="2">Uncharacterized protein</fullName>
    </submittedName>
</protein>
<keyword evidence="1" id="KW-1133">Transmembrane helix</keyword>
<keyword evidence="1" id="KW-0472">Membrane</keyword>
<comment type="caution">
    <text evidence="2">The sequence shown here is derived from an EMBL/GenBank/DDBJ whole genome shotgun (WGS) entry which is preliminary data.</text>
</comment>
<reference evidence="2" key="1">
    <citation type="submission" date="2022-07" db="EMBL/GenBank/DDBJ databases">
        <authorList>
            <person name="Trinca V."/>
            <person name="Uliana J.V.C."/>
            <person name="Torres T.T."/>
            <person name="Ward R.J."/>
            <person name="Monesi N."/>
        </authorList>
    </citation>
    <scope>NUCLEOTIDE SEQUENCE</scope>
    <source>
        <strain evidence="2">HSMRA1968</strain>
        <tissue evidence="2">Whole embryos</tissue>
    </source>
</reference>
<feature type="transmembrane region" description="Helical" evidence="1">
    <location>
        <begin position="72"/>
        <end position="93"/>
    </location>
</feature>
<evidence type="ECO:0000256" key="1">
    <source>
        <dbReference type="SAM" id="Phobius"/>
    </source>
</evidence>
<name>A0A9Q0MS03_9DIPT</name>
<feature type="transmembrane region" description="Helical" evidence="1">
    <location>
        <begin position="7"/>
        <end position="27"/>
    </location>
</feature>
<gene>
    <name evidence="2" type="ORF">Bhyg_09682</name>
</gene>
<keyword evidence="3" id="KW-1185">Reference proteome</keyword>
<dbReference type="AlphaFoldDB" id="A0A9Q0MS03"/>
<accession>A0A9Q0MS03</accession>